<proteinExistence type="predicted"/>
<gene>
    <name evidence="1" type="ORF">SAMN04488118_1019</name>
</gene>
<protein>
    <submittedName>
        <fullName evidence="1">Invasion protein IalB, involved in pathogenesis</fullName>
    </submittedName>
</protein>
<evidence type="ECO:0000313" key="1">
    <source>
        <dbReference type="EMBL" id="SCZ49195.1"/>
    </source>
</evidence>
<dbReference type="Gene3D" id="2.60.40.1880">
    <property type="entry name" value="Invasion associated locus B (IalB) protein"/>
    <property type="match status" value="1"/>
</dbReference>
<keyword evidence="2" id="KW-1185">Reference proteome</keyword>
<dbReference type="InterPro" id="IPR038696">
    <property type="entry name" value="IalB_sf"/>
</dbReference>
<dbReference type="RefSeq" id="WP_232716359.1">
    <property type="nucleotide sequence ID" value="NZ_FMWG01000001.1"/>
</dbReference>
<dbReference type="EMBL" id="FMWG01000001">
    <property type="protein sequence ID" value="SCZ49195.1"/>
    <property type="molecule type" value="Genomic_DNA"/>
</dbReference>
<dbReference type="Proteomes" id="UP000198767">
    <property type="component" value="Unassembled WGS sequence"/>
</dbReference>
<reference evidence="1 2" key="1">
    <citation type="submission" date="2016-10" db="EMBL/GenBank/DDBJ databases">
        <authorList>
            <person name="de Groot N.N."/>
        </authorList>
    </citation>
    <scope>NUCLEOTIDE SEQUENCE [LARGE SCALE GENOMIC DNA]</scope>
    <source>
        <strain evidence="1 2">U95</strain>
    </source>
</reference>
<dbReference type="AlphaFoldDB" id="A0A1G5PI50"/>
<dbReference type="Pfam" id="PF06776">
    <property type="entry name" value="IalB"/>
    <property type="match status" value="1"/>
</dbReference>
<sequence length="203" mass="23191">MSPSRQNSARSYILQTLFPLFTIICLGVTRAFAQDIDGRDTASNWRGTHHSFHGIWNTICDEREENGILKERCYIRWVDVYAPRPQFGGIFTFITPRGEGTIAGHDVMFGVERGTVFVRDGFQITQGGEVIWRLTDFRCLRFGECDFTSSTSDEILSALLSGEVLELRFIDRHGRSFERNWSLEGFSSAYEAYENELSSRFGS</sequence>
<organism evidence="1 2">
    <name type="scientific">Epibacterium ulvae</name>
    <dbReference type="NCBI Taxonomy" id="1156985"/>
    <lineage>
        <taxon>Bacteria</taxon>
        <taxon>Pseudomonadati</taxon>
        <taxon>Pseudomonadota</taxon>
        <taxon>Alphaproteobacteria</taxon>
        <taxon>Rhodobacterales</taxon>
        <taxon>Roseobacteraceae</taxon>
        <taxon>Epibacterium</taxon>
    </lineage>
</organism>
<dbReference type="InterPro" id="IPR010642">
    <property type="entry name" value="Invasion_prot_B"/>
</dbReference>
<name>A0A1G5PI50_9RHOB</name>
<evidence type="ECO:0000313" key="2">
    <source>
        <dbReference type="Proteomes" id="UP000198767"/>
    </source>
</evidence>
<accession>A0A1G5PI50</accession>